<name>A0AA88UP08_9ASTE</name>
<dbReference type="AlphaFoldDB" id="A0AA88UP08"/>
<reference evidence="15" key="1">
    <citation type="submission" date="2022-12" db="EMBL/GenBank/DDBJ databases">
        <title>Draft genome assemblies for two species of Escallonia (Escalloniales).</title>
        <authorList>
            <person name="Chanderbali A."/>
            <person name="Dervinis C."/>
            <person name="Anghel I."/>
            <person name="Soltis D."/>
            <person name="Soltis P."/>
            <person name="Zapata F."/>
        </authorList>
    </citation>
    <scope>NUCLEOTIDE SEQUENCE</scope>
    <source>
        <strain evidence="15">UCBG92.1500</strain>
        <tissue evidence="15">Leaf</tissue>
    </source>
</reference>
<keyword evidence="5" id="KW-0812">Transmembrane</keyword>
<protein>
    <recommendedName>
        <fullName evidence="14">Protein kinase domain-containing protein</fullName>
    </recommendedName>
</protein>
<dbReference type="InterPro" id="IPR011009">
    <property type="entry name" value="Kinase-like_dom_sf"/>
</dbReference>
<keyword evidence="3" id="KW-0597">Phosphoprotein</keyword>
<evidence type="ECO:0000256" key="4">
    <source>
        <dbReference type="ARBA" id="ARBA00022679"/>
    </source>
</evidence>
<keyword evidence="4" id="KW-0808">Transferase</keyword>
<evidence type="ECO:0000256" key="3">
    <source>
        <dbReference type="ARBA" id="ARBA00022553"/>
    </source>
</evidence>
<evidence type="ECO:0000259" key="14">
    <source>
        <dbReference type="PROSITE" id="PS50011"/>
    </source>
</evidence>
<dbReference type="GO" id="GO:0004714">
    <property type="term" value="F:transmembrane receptor protein tyrosine kinase activity"/>
    <property type="evidence" value="ECO:0007669"/>
    <property type="project" value="InterPro"/>
</dbReference>
<dbReference type="FunFam" id="3.30.200.20:FF:000645">
    <property type="entry name" value="Receptor-like protein kinase FERONIA"/>
    <property type="match status" value="1"/>
</dbReference>
<dbReference type="InterPro" id="IPR008271">
    <property type="entry name" value="Ser/Thr_kinase_AS"/>
</dbReference>
<dbReference type="GO" id="GO:0009506">
    <property type="term" value="C:plasmodesma"/>
    <property type="evidence" value="ECO:0007669"/>
    <property type="project" value="TreeGrafter"/>
</dbReference>
<comment type="similarity">
    <text evidence="13">Belongs to the protein kinase superfamily.</text>
</comment>
<evidence type="ECO:0000256" key="9">
    <source>
        <dbReference type="ARBA" id="ARBA00022989"/>
    </source>
</evidence>
<evidence type="ECO:0000256" key="5">
    <source>
        <dbReference type="ARBA" id="ARBA00022692"/>
    </source>
</evidence>
<keyword evidence="10" id="KW-0472">Membrane</keyword>
<dbReference type="FunFam" id="1.10.510.10:FF:000146">
    <property type="entry name" value="LRR receptor-like serine/threonine-protein kinase IOS1"/>
    <property type="match status" value="1"/>
</dbReference>
<evidence type="ECO:0000256" key="6">
    <source>
        <dbReference type="ARBA" id="ARBA00022741"/>
    </source>
</evidence>
<evidence type="ECO:0000256" key="1">
    <source>
        <dbReference type="ARBA" id="ARBA00004167"/>
    </source>
</evidence>
<dbReference type="EMBL" id="JAVXUO010000389">
    <property type="protein sequence ID" value="KAK2992655.1"/>
    <property type="molecule type" value="Genomic_DNA"/>
</dbReference>
<keyword evidence="9" id="KW-1133">Transmembrane helix</keyword>
<comment type="subcellular location">
    <subcellularLocation>
        <location evidence="1">Membrane</location>
        <topology evidence="1">Single-pass membrane protein</topology>
    </subcellularLocation>
</comment>
<dbReference type="GO" id="GO:0005886">
    <property type="term" value="C:plasma membrane"/>
    <property type="evidence" value="ECO:0007669"/>
    <property type="project" value="TreeGrafter"/>
</dbReference>
<dbReference type="PANTHER" id="PTHR27003">
    <property type="entry name" value="OS07G0166700 PROTEIN"/>
    <property type="match status" value="1"/>
</dbReference>
<keyword evidence="6 12" id="KW-0547">Nucleotide-binding</keyword>
<dbReference type="PROSITE" id="PS00107">
    <property type="entry name" value="PROTEIN_KINASE_ATP"/>
    <property type="match status" value="1"/>
</dbReference>
<dbReference type="SMART" id="SM00220">
    <property type="entry name" value="S_TKc"/>
    <property type="match status" value="1"/>
</dbReference>
<dbReference type="InterPro" id="IPR045272">
    <property type="entry name" value="ANXUR1/2-like"/>
</dbReference>
<evidence type="ECO:0000313" key="15">
    <source>
        <dbReference type="EMBL" id="KAK2992655.1"/>
    </source>
</evidence>
<dbReference type="InterPro" id="IPR017441">
    <property type="entry name" value="Protein_kinase_ATP_BS"/>
</dbReference>
<dbReference type="GO" id="GO:0005524">
    <property type="term" value="F:ATP binding"/>
    <property type="evidence" value="ECO:0007669"/>
    <property type="project" value="UniProtKB-UniRule"/>
</dbReference>
<keyword evidence="11" id="KW-0675">Receptor</keyword>
<evidence type="ECO:0000256" key="10">
    <source>
        <dbReference type="ARBA" id="ARBA00023136"/>
    </source>
</evidence>
<evidence type="ECO:0000256" key="12">
    <source>
        <dbReference type="PROSITE-ProRule" id="PRU10141"/>
    </source>
</evidence>
<proteinExistence type="inferred from homology"/>
<evidence type="ECO:0000313" key="16">
    <source>
        <dbReference type="Proteomes" id="UP001187471"/>
    </source>
</evidence>
<dbReference type="PROSITE" id="PS00108">
    <property type="entry name" value="PROTEIN_KINASE_ST"/>
    <property type="match status" value="1"/>
</dbReference>
<keyword evidence="2 13" id="KW-0723">Serine/threonine-protein kinase</keyword>
<dbReference type="GO" id="GO:0004674">
    <property type="term" value="F:protein serine/threonine kinase activity"/>
    <property type="evidence" value="ECO:0007669"/>
    <property type="project" value="UniProtKB-KW"/>
</dbReference>
<feature type="binding site" evidence="12">
    <location>
        <position position="104"/>
    </location>
    <ligand>
        <name>ATP</name>
        <dbReference type="ChEBI" id="CHEBI:30616"/>
    </ligand>
</feature>
<dbReference type="InterPro" id="IPR000719">
    <property type="entry name" value="Prot_kinase_dom"/>
</dbReference>
<dbReference type="PROSITE" id="PS50011">
    <property type="entry name" value="PROTEIN_KINASE_DOM"/>
    <property type="match status" value="1"/>
</dbReference>
<dbReference type="Gene3D" id="3.30.200.20">
    <property type="entry name" value="Phosphorylase Kinase, domain 1"/>
    <property type="match status" value="1"/>
</dbReference>
<evidence type="ECO:0000256" key="7">
    <source>
        <dbReference type="ARBA" id="ARBA00022777"/>
    </source>
</evidence>
<evidence type="ECO:0000256" key="13">
    <source>
        <dbReference type="RuleBase" id="RU000304"/>
    </source>
</evidence>
<keyword evidence="16" id="KW-1185">Reference proteome</keyword>
<evidence type="ECO:0000256" key="8">
    <source>
        <dbReference type="ARBA" id="ARBA00022840"/>
    </source>
</evidence>
<feature type="domain" description="Protein kinase" evidence="14">
    <location>
        <begin position="75"/>
        <end position="356"/>
    </location>
</feature>
<dbReference type="Pfam" id="PF00069">
    <property type="entry name" value="Pkinase"/>
    <property type="match status" value="1"/>
</dbReference>
<comment type="caution">
    <text evidence="15">The sequence shown here is derived from an EMBL/GenBank/DDBJ whole genome shotgun (WGS) entry which is preliminary data.</text>
</comment>
<dbReference type="PANTHER" id="PTHR27003:SF467">
    <property type="entry name" value="PROTEIN KINASE DOMAIN-CONTAINING PROTEIN"/>
    <property type="match status" value="1"/>
</dbReference>
<dbReference type="SUPFAM" id="SSF56112">
    <property type="entry name" value="Protein kinase-like (PK-like)"/>
    <property type="match status" value="1"/>
</dbReference>
<dbReference type="Proteomes" id="UP001187471">
    <property type="component" value="Unassembled WGS sequence"/>
</dbReference>
<evidence type="ECO:0000256" key="11">
    <source>
        <dbReference type="ARBA" id="ARBA00023170"/>
    </source>
</evidence>
<dbReference type="CDD" id="cd14066">
    <property type="entry name" value="STKc_IRAK"/>
    <property type="match status" value="1"/>
</dbReference>
<sequence length="437" mass="49214">MTVRSFLVLFTDSSSQFYEFKTWNFIGTVSKLSYFDGNSILVQQQHHGEKSSKLVNPQVCRRFALAEIRVATQDFANALILGRGGFGYVYQGQIDNGASTVAIKRLNSMSKQGADEFRTEIEMLSAFRHCHLVTLIGYCDESDEMILVYEYMSNGTLYDQLHKVGKNGNPPLSWVQRLKICVGSARGLDYLHTGTGTQHRVIHRDVKSSNILLDKNRAAKVSDFGLSKIGPANQSCSYISTDVKGTHGYLDPEYFLSNRLTRKTDIYALGVVLFEVLAGRPAVDSRLAEEQVGLAAWATRCVKEGKIDRIMDPSLRDEQVCPKSLKKFVKIADQCLRRNPEERPTTAQVVACLEFALKLQESWSSALVEGETFATKLRLFFFGQACLTTGKPFIYFDIRISLSSALPPTKTHINNMHIYIERHLVKIAKARMKEHNK</sequence>
<accession>A0AA88UP08</accession>
<keyword evidence="8 12" id="KW-0067">ATP-binding</keyword>
<gene>
    <name evidence="15" type="ORF">RJ640_014905</name>
</gene>
<organism evidence="15 16">
    <name type="scientific">Escallonia rubra</name>
    <dbReference type="NCBI Taxonomy" id="112253"/>
    <lineage>
        <taxon>Eukaryota</taxon>
        <taxon>Viridiplantae</taxon>
        <taxon>Streptophyta</taxon>
        <taxon>Embryophyta</taxon>
        <taxon>Tracheophyta</taxon>
        <taxon>Spermatophyta</taxon>
        <taxon>Magnoliopsida</taxon>
        <taxon>eudicotyledons</taxon>
        <taxon>Gunneridae</taxon>
        <taxon>Pentapetalae</taxon>
        <taxon>asterids</taxon>
        <taxon>campanulids</taxon>
        <taxon>Escalloniales</taxon>
        <taxon>Escalloniaceae</taxon>
        <taxon>Escallonia</taxon>
    </lineage>
</organism>
<keyword evidence="7" id="KW-0418">Kinase</keyword>
<dbReference type="Gene3D" id="1.10.510.10">
    <property type="entry name" value="Transferase(Phosphotransferase) domain 1"/>
    <property type="match status" value="1"/>
</dbReference>
<evidence type="ECO:0000256" key="2">
    <source>
        <dbReference type="ARBA" id="ARBA00022527"/>
    </source>
</evidence>